<protein>
    <submittedName>
        <fullName evidence="3">Nucleotidyltransferase family protein</fullName>
    </submittedName>
</protein>
<keyword evidence="1" id="KW-0460">Magnesium</keyword>
<dbReference type="SUPFAM" id="SSF53448">
    <property type="entry name" value="Nucleotide-diphospho-sugar transferases"/>
    <property type="match status" value="1"/>
</dbReference>
<sequence>MPGIVGVLLAAGASSRFGSNKLMHRLPDGTPMAVTTAINLRPSCDRMVAVLRPDHDELATLLTEVGCELVFCPEAEGGMGHSLASGVRATAEAAGWIVALADMPFIADSSYQKLADCLRSGASLVTTEYMGRRAHPVGFSQKWFSQLTALKGDEGGKSILKNYQQDLILCPVDDAGVILDVDYPTDLICAP</sequence>
<dbReference type="PANTHER" id="PTHR43777">
    <property type="entry name" value="MOLYBDENUM COFACTOR CYTIDYLYLTRANSFERASE"/>
    <property type="match status" value="1"/>
</dbReference>
<dbReference type="Gene3D" id="3.90.550.10">
    <property type="entry name" value="Spore Coat Polysaccharide Biosynthesis Protein SpsA, Chain A"/>
    <property type="match status" value="1"/>
</dbReference>
<dbReference type="EMBL" id="QYUQ01000002">
    <property type="protein sequence ID" value="RJG01306.1"/>
    <property type="molecule type" value="Genomic_DNA"/>
</dbReference>
<dbReference type="InterPro" id="IPR025877">
    <property type="entry name" value="MobA-like_NTP_Trfase"/>
</dbReference>
<feature type="domain" description="MobA-like NTP transferase" evidence="2">
    <location>
        <begin position="6"/>
        <end position="163"/>
    </location>
</feature>
<evidence type="ECO:0000256" key="1">
    <source>
        <dbReference type="ARBA" id="ARBA00022842"/>
    </source>
</evidence>
<dbReference type="PANTHER" id="PTHR43777:SF1">
    <property type="entry name" value="MOLYBDENUM COFACTOR CYTIDYLYLTRANSFERASE"/>
    <property type="match status" value="1"/>
</dbReference>
<evidence type="ECO:0000313" key="4">
    <source>
        <dbReference type="Proteomes" id="UP000266327"/>
    </source>
</evidence>
<dbReference type="InterPro" id="IPR029044">
    <property type="entry name" value="Nucleotide-diphossugar_trans"/>
</dbReference>
<dbReference type="CDD" id="cd04182">
    <property type="entry name" value="GT_2_like_f"/>
    <property type="match status" value="1"/>
</dbReference>
<proteinExistence type="predicted"/>
<reference evidence="4" key="1">
    <citation type="submission" date="2018-09" db="EMBL/GenBank/DDBJ databases">
        <authorList>
            <person name="Zhu H."/>
        </authorList>
    </citation>
    <scope>NUCLEOTIDE SEQUENCE [LARGE SCALE GENOMIC DNA]</scope>
    <source>
        <strain evidence="4">K1S02-23</strain>
    </source>
</reference>
<organism evidence="3 4">
    <name type="scientific">Noviherbaspirillum sedimenti</name>
    <dbReference type="NCBI Taxonomy" id="2320865"/>
    <lineage>
        <taxon>Bacteria</taxon>
        <taxon>Pseudomonadati</taxon>
        <taxon>Pseudomonadota</taxon>
        <taxon>Betaproteobacteria</taxon>
        <taxon>Burkholderiales</taxon>
        <taxon>Oxalobacteraceae</taxon>
        <taxon>Noviherbaspirillum</taxon>
    </lineage>
</organism>
<keyword evidence="3" id="KW-0808">Transferase</keyword>
<dbReference type="Proteomes" id="UP000266327">
    <property type="component" value="Unassembled WGS sequence"/>
</dbReference>
<comment type="caution">
    <text evidence="3">The sequence shown here is derived from an EMBL/GenBank/DDBJ whole genome shotgun (WGS) entry which is preliminary data.</text>
</comment>
<dbReference type="OrthoDB" id="5298793at2"/>
<gene>
    <name evidence="3" type="ORF">D3878_06675</name>
</gene>
<evidence type="ECO:0000259" key="2">
    <source>
        <dbReference type="Pfam" id="PF12804"/>
    </source>
</evidence>
<name>A0A3A3GGB2_9BURK</name>
<dbReference type="AlphaFoldDB" id="A0A3A3GGB2"/>
<evidence type="ECO:0000313" key="3">
    <source>
        <dbReference type="EMBL" id="RJG01306.1"/>
    </source>
</evidence>
<dbReference type="RefSeq" id="WP_119784755.1">
    <property type="nucleotide sequence ID" value="NZ_QYUQ01000002.1"/>
</dbReference>
<accession>A0A3A3GGB2</accession>
<dbReference type="Pfam" id="PF12804">
    <property type="entry name" value="NTP_transf_3"/>
    <property type="match status" value="1"/>
</dbReference>
<dbReference type="GO" id="GO:0016779">
    <property type="term" value="F:nucleotidyltransferase activity"/>
    <property type="evidence" value="ECO:0007669"/>
    <property type="project" value="UniProtKB-ARBA"/>
</dbReference>
<keyword evidence="4" id="KW-1185">Reference proteome</keyword>